<evidence type="ECO:0000313" key="2">
    <source>
        <dbReference type="Proteomes" id="UP000001359"/>
    </source>
</evidence>
<keyword evidence="2" id="KW-1185">Reference proteome</keyword>
<dbReference type="KEGG" id="vg:1733330"/>
<reference evidence="1 2" key="13">
    <citation type="journal article" date="1998" name="Virus Genes">
        <title>Identification of a thymidylate synthase gene within the genome of Chilo iridescent virus.</title>
        <authorList>
            <person name="Muller K."/>
            <person name="Tidona C.A."/>
            <person name="Bahr U."/>
            <person name="Darai G."/>
        </authorList>
    </citation>
    <scope>NUCLEOTIDE SEQUENCE [LARGE SCALE GENOMIC DNA]</scope>
</reference>
<reference evidence="1 2" key="15">
    <citation type="journal article" date="2001" name="Virology">
        <title>Analysis of the first complete DNA sequence of an invertebrate iridovirus: coding strategy of the genome of Chilo iridescent virus.</title>
        <authorList>
            <person name="Jakob N.J."/>
            <person name="Muller K."/>
            <person name="Bahr U."/>
            <person name="Darai G."/>
        </authorList>
    </citation>
    <scope>NUCLEOTIDE SEQUENCE [LARGE SCALE GENOMIC DNA]</scope>
</reference>
<reference evidence="1 2" key="10">
    <citation type="journal article" date="1994" name="Nucleic Acids Res.">
        <title>Identification of genes encoding zinc finger proteins, non-histone chromosomal HMG protein homologue, and a putative GTP phosphohydrolase in the genome of Chilo iridescent virus.</title>
        <authorList>
            <person name="Schnitzler P."/>
            <person name="Hug M."/>
            <person name="Handermann M."/>
            <person name="Janssen W."/>
            <person name="Koonin E.V."/>
            <person name="Delius H."/>
            <person name="Darai C."/>
        </authorList>
    </citation>
    <scope>NUCLEOTIDE SEQUENCE [LARGE SCALE GENOMIC DNA]</scope>
</reference>
<dbReference type="GeneID" id="1733330"/>
<organism evidence="1 2">
    <name type="scientific">Invertebrate iridescent virus 6</name>
    <name type="common">IIV-6</name>
    <name type="synonym">Chilo iridescent virus</name>
    <dbReference type="NCBI Taxonomy" id="176652"/>
    <lineage>
        <taxon>Viruses</taxon>
        <taxon>Varidnaviria</taxon>
        <taxon>Bamfordvirae</taxon>
        <taxon>Nucleocytoviricota</taxon>
        <taxon>Megaviricetes</taxon>
        <taxon>Pimascovirales</taxon>
        <taxon>Pimascovirales incertae sedis</taxon>
        <taxon>Iridoviridae</taxon>
        <taxon>Betairidovirinae</taxon>
        <taxon>Iridovirus</taxon>
        <taxon>Iridovirus chilo1</taxon>
    </lineage>
</organism>
<reference evidence="1 2" key="7">
    <citation type="journal article" date="1993" name="J. Gen. Virol.">
        <title>Identification of the gene encoding the major capsid protein of insect iridescent virus type 6 by polymerase chain reaction.</title>
        <authorList>
            <person name="Stohwasser R."/>
            <person name="Raab K."/>
            <person name="Schnitzler P."/>
            <person name="Janssen W."/>
            <person name="Darai G."/>
        </authorList>
    </citation>
    <scope>NUCLEOTIDE SEQUENCE [LARGE SCALE GENOMIC DNA]</scope>
</reference>
<proteinExistence type="predicted"/>
<reference evidence="1 2" key="9">
    <citation type="journal article" date="1994" name="J. Gen. Virol.">
        <title>Insect iridescent virus type 6 encodes a polypeptide related to the largest subunit of eukaryotic RNA polymerase II.</title>
        <authorList>
            <person name="Schnitzler P."/>
            <person name="Sonntag K.C."/>
            <person name="Muller M."/>
            <person name="Janssen W."/>
            <person name="Bugert J.J."/>
            <person name="Koonin E.V."/>
            <person name="Darai G."/>
        </authorList>
    </citation>
    <scope>NUCLEOTIDE SEQUENCE [LARGE SCALE GENOMIC DNA]</scope>
</reference>
<reference evidence="1 2" key="2">
    <citation type="journal article" date="1986" name="Med. Microbiol. Immunol.">
        <title>Insect iridescent virus type 6 induced toxic degenerative hepatitis in mice.</title>
        <authorList>
            <person name="Lorbacher de Ruiz H."/>
            <person name="Gelderblom H."/>
            <person name="Hofmann W."/>
            <person name="Darai G."/>
        </authorList>
    </citation>
    <scope>NUCLEOTIDE SEQUENCE [LARGE SCALE GENOMIC DNA]</scope>
</reference>
<organismHost>
    <name type="scientific">Spodoptera frugiperda</name>
    <name type="common">Fall armyworm</name>
    <dbReference type="NCBI Taxonomy" id="7108"/>
</organismHost>
<reference evidence="1 2" key="1">
    <citation type="journal article" date="1984" name="J. Virol.">
        <title>DNA analysis of insect iridescent virus 6: evidence for circular permutation and terminal redundancy.</title>
        <authorList>
            <person name="Delius H."/>
            <person name="Darai G."/>
            <person name="Fluegel R.M."/>
        </authorList>
    </citation>
    <scope>NUCLEOTIDE SEQUENCE [LARGE SCALE GENOMIC DNA]</scope>
</reference>
<reference evidence="1 2" key="14">
    <citation type="journal article" date="1999" name="Virus Genes">
        <title>Identification of a gene cluster within the genome of Chilo iridescent virus encoding enzymes involved in viral DNA replication and processing.</title>
        <authorList>
            <person name="Muller K."/>
            <person name="Tidona C.A."/>
            <person name="Darai G."/>
        </authorList>
    </citation>
    <scope>NUCLEOTIDE SEQUENCE [LARGE SCALE GENOMIC DNA]</scope>
</reference>
<reference evidence="1 2" key="11">
    <citation type="journal article" date="1994" name="Virus Genes">
        <title>Chilo iridescent virus encodes a putative helicase belonging to a distinct family within the "DEAD/H" superfamily: implications for the evolution of large DNA viruses.</title>
        <authorList>
            <person name="Sonntag K.C."/>
            <person name="Schnitzler P."/>
            <person name="Koonin E.V."/>
            <person name="Darai G."/>
        </authorList>
    </citation>
    <scope>NUCLEOTIDE SEQUENCE [LARGE SCALE GENOMIC DNA]</scope>
</reference>
<organismHost>
    <name type="scientific">Gryllus campestris</name>
    <dbReference type="NCBI Taxonomy" id="58607"/>
</organismHost>
<reference evidence="1 2" key="8">
    <citation type="journal article" date="1994" name="Intervirology">
        <title>Identification of the primary structure and the coding capacity of the genome of insect iridescent virus type 6 between the genome coordinates 0.310 and 0.347 (7990 bp).</title>
        <authorList>
            <person name="Sonntag K.C."/>
            <person name="Schnitzler P."/>
            <person name="Janssen W."/>
            <person name="Darai G."/>
        </authorList>
    </citation>
    <scope>NUCLEOTIDE SEQUENCE [LARGE SCALE GENOMIC DNA]</scope>
</reference>
<protein>
    <submittedName>
        <fullName evidence="1">278L</fullName>
    </submittedName>
</protein>
<reference evidence="1 2" key="4">
    <citation type="journal article" date="1988" name="Virology">
        <title>Identification and characterization of the repetitive DNA element in the genome of insect iridescent virus type 6.</title>
        <authorList>
            <person name="Fischer M."/>
            <person name="Schnitzler P."/>
            <person name="Delius H."/>
            <person name="Darai G."/>
        </authorList>
    </citation>
    <scope>NUCLEOTIDE SEQUENCE [LARGE SCALE GENOMIC DNA]</scope>
</reference>
<reference evidence="1 2" key="3">
    <citation type="journal article" date="1987" name="Virology">
        <title>Molecular cloning and physical mapping of the genome of insect iridescent virus type 6: further evidence for circular permutation of the viral genome.</title>
        <authorList>
            <person name="Schnitzler P."/>
            <person name="Soltau J.B."/>
            <person name="Fischer M."/>
            <person name="Reisner H."/>
            <person name="Scholz J."/>
            <person name="Delius H."/>
            <person name="Darai G."/>
        </authorList>
    </citation>
    <scope>NUCLEOTIDE SEQUENCE [LARGE SCALE GENOMIC DNA]</scope>
</reference>
<evidence type="ECO:0000313" key="1">
    <source>
        <dbReference type="EMBL" id="AAK82139.1"/>
    </source>
</evidence>
<accession>Q91FP6</accession>
<reference evidence="1 2" key="6">
    <citation type="journal article" date="1992" name="Virus Genes">
        <title>Characterization of the third origin of DNA replication of the genome of insect iridescent virus type 6.</title>
        <authorList>
            <person name="Sonntag K.C."/>
            <person name="Darai G."/>
        </authorList>
    </citation>
    <scope>NUCLEOTIDE SEQUENCE [LARGE SCALE GENOMIC DNA]</scope>
</reference>
<dbReference type="RefSeq" id="NP_149741.1">
    <property type="nucleotide sequence ID" value="NC_003038.1"/>
</dbReference>
<organismHost>
    <name type="scientific">Gryllus bimaculatus</name>
    <name type="common">Two-spotted cricket</name>
    <dbReference type="NCBI Taxonomy" id="6999"/>
</organismHost>
<organismHost>
    <name type="scientific">Acheta domesticus</name>
    <name type="common">House cricket</name>
    <dbReference type="NCBI Taxonomy" id="6997"/>
</organismHost>
<sequence length="53" mass="6243">MFGIQQLMMLLTTIFASLMLLKHFSLLLEIQPFLINLQTIQPLLLLLRQQLLF</sequence>
<reference evidence="1 2" key="5">
    <citation type="journal article" date="1992" name="Virus Genes">
        <title>Identification and mapping of origins of DNA replication within the DNA sequences of the genome of insect iridescent virus type 6.</title>
        <authorList>
            <person name="Handermann M."/>
            <person name="Schnitzler P."/>
            <person name="Rosen-Wolff A."/>
            <person name="Raab K."/>
            <person name="Sonntag K.C."/>
            <person name="Darai G."/>
        </authorList>
    </citation>
    <scope>NUCLEOTIDE SEQUENCE [LARGE SCALE GENOMIC DNA]</scope>
</reference>
<dbReference type="EMBL" id="AF303741">
    <property type="protein sequence ID" value="AAK82139.1"/>
    <property type="molecule type" value="Genomic_DNA"/>
</dbReference>
<reference evidence="1 2" key="12">
    <citation type="journal article" date="1997" name="Virus Genes">
        <title>The DNA sequence of Chilo iridescent virus between the genome coordinates 0.101 and 0.391; similarities in coding strategy between insect and vertebrate iridoviruses.</title>
        <authorList>
            <person name="Bahr U."/>
            <person name="Tidona C.A."/>
            <person name="Darai G."/>
        </authorList>
    </citation>
    <scope>NUCLEOTIDE SEQUENCE [LARGE SCALE GENOMIC DNA]</scope>
</reference>
<organismHost>
    <name type="scientific">Chilo suppressalis</name>
    <name type="common">Asiatic rice borer moth</name>
    <dbReference type="NCBI Taxonomy" id="168631"/>
</organismHost>
<name>Q91FP6_IIV6</name>
<dbReference type="Proteomes" id="UP000001359">
    <property type="component" value="Segment"/>
</dbReference>